<keyword evidence="4 6" id="KW-1133">Transmembrane helix</keyword>
<evidence type="ECO:0000256" key="4">
    <source>
        <dbReference type="ARBA" id="ARBA00022989"/>
    </source>
</evidence>
<dbReference type="InterPro" id="IPR051790">
    <property type="entry name" value="Cytochrome_c-biogenesis_DsbD"/>
</dbReference>
<keyword evidence="5 6" id="KW-0472">Membrane</keyword>
<name>A0A419SKI9_9BACL</name>
<dbReference type="EMBL" id="MCHY01000008">
    <property type="protein sequence ID" value="RKD24534.1"/>
    <property type="molecule type" value="Genomic_DNA"/>
</dbReference>
<reference evidence="8 9" key="1">
    <citation type="submission" date="2016-08" db="EMBL/GenBank/DDBJ databases">
        <title>Novel Firmicute Genomes.</title>
        <authorList>
            <person name="Poppleton D.I."/>
            <person name="Gribaldo S."/>
        </authorList>
    </citation>
    <scope>NUCLEOTIDE SEQUENCE [LARGE SCALE GENOMIC DNA]</scope>
    <source>
        <strain evidence="8 9">RAOx-1</strain>
    </source>
</reference>
<evidence type="ECO:0000256" key="5">
    <source>
        <dbReference type="ARBA" id="ARBA00023136"/>
    </source>
</evidence>
<feature type="domain" description="Cytochrome C biogenesis protein transmembrane" evidence="7">
    <location>
        <begin position="8"/>
        <end position="221"/>
    </location>
</feature>
<dbReference type="PANTHER" id="PTHR31272">
    <property type="entry name" value="CYTOCHROME C-TYPE BIOGENESIS PROTEIN HI_1454-RELATED"/>
    <property type="match status" value="1"/>
</dbReference>
<comment type="subcellular location">
    <subcellularLocation>
        <location evidence="1">Membrane</location>
        <topology evidence="1">Multi-pass membrane protein</topology>
    </subcellularLocation>
</comment>
<dbReference type="InterPro" id="IPR003834">
    <property type="entry name" value="Cyt_c_assmbl_TM_dom"/>
</dbReference>
<accession>A0A419SKI9</accession>
<keyword evidence="9" id="KW-1185">Reference proteome</keyword>
<dbReference type="Proteomes" id="UP000284219">
    <property type="component" value="Unassembled WGS sequence"/>
</dbReference>
<comment type="caution">
    <text evidence="8">The sequence shown here is derived from an EMBL/GenBank/DDBJ whole genome shotgun (WGS) entry which is preliminary data.</text>
</comment>
<dbReference type="GO" id="GO:0016020">
    <property type="term" value="C:membrane"/>
    <property type="evidence" value="ECO:0007669"/>
    <property type="project" value="UniProtKB-SubCell"/>
</dbReference>
<dbReference type="GO" id="GO:0017004">
    <property type="term" value="P:cytochrome complex assembly"/>
    <property type="evidence" value="ECO:0007669"/>
    <property type="project" value="InterPro"/>
</dbReference>
<evidence type="ECO:0000259" key="7">
    <source>
        <dbReference type="Pfam" id="PF02683"/>
    </source>
</evidence>
<feature type="transmembrane region" description="Helical" evidence="6">
    <location>
        <begin position="132"/>
        <end position="157"/>
    </location>
</feature>
<sequence length="239" mass="26374">MHDVGFGIAFVAGLVSFFSPCVFPLVPAYLAQLTGGNIANQQLQVKWNVVMSRSIGFVLGFSLIFLLLGASSAYIGKIFFAYRDWVEKIGGIVIVLFGLQMTGVLSLRFLMREKRADFGTSKNETMSFFRSALMGLAFGAGWSPCIGLVLSSILILASQGDTMWEGVRLLLVYSGGLGVPFLLIAALWTQSLQRIRQMNKWLPMIQKVSGGLMIILGVLLFTGLFKQISFYFSKFPPLW</sequence>
<dbReference type="OrthoDB" id="9803065at2"/>
<feature type="transmembrane region" description="Helical" evidence="6">
    <location>
        <begin position="6"/>
        <end position="30"/>
    </location>
</feature>
<feature type="transmembrane region" description="Helical" evidence="6">
    <location>
        <begin position="89"/>
        <end position="111"/>
    </location>
</feature>
<feature type="transmembrane region" description="Helical" evidence="6">
    <location>
        <begin position="169"/>
        <end position="189"/>
    </location>
</feature>
<evidence type="ECO:0000256" key="6">
    <source>
        <dbReference type="SAM" id="Phobius"/>
    </source>
</evidence>
<feature type="transmembrane region" description="Helical" evidence="6">
    <location>
        <begin position="50"/>
        <end position="69"/>
    </location>
</feature>
<evidence type="ECO:0000256" key="1">
    <source>
        <dbReference type="ARBA" id="ARBA00004141"/>
    </source>
</evidence>
<dbReference type="AlphaFoldDB" id="A0A419SKI9"/>
<feature type="transmembrane region" description="Helical" evidence="6">
    <location>
        <begin position="210"/>
        <end position="232"/>
    </location>
</feature>
<keyword evidence="3 6" id="KW-0812">Transmembrane</keyword>
<evidence type="ECO:0000256" key="3">
    <source>
        <dbReference type="ARBA" id="ARBA00022692"/>
    </source>
</evidence>
<protein>
    <submittedName>
        <fullName evidence="8">Cytochrome c biogenesis protein CcdA</fullName>
    </submittedName>
</protein>
<evidence type="ECO:0000313" key="9">
    <source>
        <dbReference type="Proteomes" id="UP000284219"/>
    </source>
</evidence>
<proteinExistence type="inferred from homology"/>
<comment type="similarity">
    <text evidence="2">Belongs to the DsbD family.</text>
</comment>
<evidence type="ECO:0000313" key="8">
    <source>
        <dbReference type="EMBL" id="RKD24534.1"/>
    </source>
</evidence>
<dbReference type="PANTHER" id="PTHR31272:SF4">
    <property type="entry name" value="CYTOCHROME C-TYPE BIOGENESIS PROTEIN HI_1454-RELATED"/>
    <property type="match status" value="1"/>
</dbReference>
<dbReference type="RefSeq" id="WP_120189829.1">
    <property type="nucleotide sequence ID" value="NZ_MCHY01000008.1"/>
</dbReference>
<gene>
    <name evidence="8" type="ORF">BEP19_09125</name>
</gene>
<evidence type="ECO:0000256" key="2">
    <source>
        <dbReference type="ARBA" id="ARBA00006143"/>
    </source>
</evidence>
<organism evidence="8 9">
    <name type="scientific">Ammoniphilus oxalaticus</name>
    <dbReference type="NCBI Taxonomy" id="66863"/>
    <lineage>
        <taxon>Bacteria</taxon>
        <taxon>Bacillati</taxon>
        <taxon>Bacillota</taxon>
        <taxon>Bacilli</taxon>
        <taxon>Bacillales</taxon>
        <taxon>Paenibacillaceae</taxon>
        <taxon>Aneurinibacillus group</taxon>
        <taxon>Ammoniphilus</taxon>
    </lineage>
</organism>
<dbReference type="Pfam" id="PF02683">
    <property type="entry name" value="DsbD_TM"/>
    <property type="match status" value="1"/>
</dbReference>